<protein>
    <submittedName>
        <fullName evidence="1">Uncharacterized protein</fullName>
    </submittedName>
</protein>
<name>A0A7W8BW74_9ACTN</name>
<accession>A0A7W8BW74</accession>
<gene>
    <name evidence="1" type="ORF">FHS32_006842</name>
</gene>
<evidence type="ECO:0000313" key="1">
    <source>
        <dbReference type="EMBL" id="MBB5130047.1"/>
    </source>
</evidence>
<keyword evidence="2" id="KW-1185">Reference proteome</keyword>
<proteinExistence type="predicted"/>
<reference evidence="1 2" key="1">
    <citation type="submission" date="2020-08" db="EMBL/GenBank/DDBJ databases">
        <title>Genomic Encyclopedia of Type Strains, Phase III (KMG-III): the genomes of soil and plant-associated and newly described type strains.</title>
        <authorList>
            <person name="Whitman W."/>
        </authorList>
    </citation>
    <scope>NUCLEOTIDE SEQUENCE [LARGE SCALE GENOMIC DNA]</scope>
    <source>
        <strain evidence="1 2">CECT 3226</strain>
    </source>
</reference>
<sequence length="42" mass="4552">MPEALAVRLARMAYTVPGQNLTIPLDRVPTRPHSGVLLAGIR</sequence>
<organism evidence="1 2">
    <name type="scientific">Streptomyces griseoloalbus</name>
    <dbReference type="NCBI Taxonomy" id="67303"/>
    <lineage>
        <taxon>Bacteria</taxon>
        <taxon>Bacillati</taxon>
        <taxon>Actinomycetota</taxon>
        <taxon>Actinomycetes</taxon>
        <taxon>Kitasatosporales</taxon>
        <taxon>Streptomycetaceae</taxon>
        <taxon>Streptomyces</taxon>
    </lineage>
</organism>
<comment type="caution">
    <text evidence="1">The sequence shown here is derived from an EMBL/GenBank/DDBJ whole genome shotgun (WGS) entry which is preliminary data.</text>
</comment>
<dbReference type="Proteomes" id="UP000568022">
    <property type="component" value="Unassembled WGS sequence"/>
</dbReference>
<dbReference type="EMBL" id="JACHJE010000025">
    <property type="protein sequence ID" value="MBB5130047.1"/>
    <property type="molecule type" value="Genomic_DNA"/>
</dbReference>
<dbReference type="AlphaFoldDB" id="A0A7W8BW74"/>
<evidence type="ECO:0000313" key="2">
    <source>
        <dbReference type="Proteomes" id="UP000568022"/>
    </source>
</evidence>